<dbReference type="InterPro" id="IPR004089">
    <property type="entry name" value="MCPsignal_dom"/>
</dbReference>
<dbReference type="PROSITE" id="PS50111">
    <property type="entry name" value="CHEMOTAXIS_TRANSDUC_2"/>
    <property type="match status" value="1"/>
</dbReference>
<evidence type="ECO:0000256" key="3">
    <source>
        <dbReference type="ARBA" id="ARBA00022989"/>
    </source>
</evidence>
<dbReference type="CDD" id="cd06225">
    <property type="entry name" value="HAMP"/>
    <property type="match status" value="1"/>
</dbReference>
<dbReference type="GO" id="GO:0006935">
    <property type="term" value="P:chemotaxis"/>
    <property type="evidence" value="ECO:0007669"/>
    <property type="project" value="UniProtKB-ARBA"/>
</dbReference>
<sequence>MNLLRSIRIQRRVVALILLPIFVILVLSSISIRDARQQLANLERVDTAIKYAESAYPFITSALKESYYTRIYLDSDKSDFQSEHFNMMKSRESTLFFQERFVKFIENNTNELMKYQSLYEQIKEIIPLIKKSNYIRLVADSKSHTSNIFRSQFGREIHTMYDFNQIIEKVVNSISQVSVISSVNKDLIPAATAYSKLITMNMEATFHNSMVNLAKNSVLDIYVFGEIMSGFQKYERAKSEYFNFANQKLIDIANGLIESDNQKRWFSLALEARSNIYDTQNKPLDIDGSINWDNINEIQFDMFNTTIKKVVIELVTTKDDLKLKAKYSVYKTIGLDILALLIFIVLSITIARSITVPLNEMVMMYRHISKNKDLTTILKQRGSDELTELAGVFNELVGSLRDTLKNVQSEAKLIHQTSDLMVENMQKSETLSNSQFVATDSISVAINEMSSTIQEVANMAASTSDTVEKAHQTSIISFDNAKKSRDIMAALTLELGNTQGVMGTLAKEAEAITNVITIIQGIAEQTNLLALNAAIEAARAGEQGRGFAVVADEVRSLAHRTQESTETIRHQIERLQLESQAVTHKMIALQIENDKAVSIVDENSQSLESMKQDFDLIMGQSIQIATATEEQTSVAEEINLRITTISDESCDIKDKTIMALISTKELKESADKLYTNVQKFRL</sequence>
<gene>
    <name evidence="11" type="ORF">HGP28_15000</name>
</gene>
<dbReference type="Pfam" id="PF00672">
    <property type="entry name" value="HAMP"/>
    <property type="match status" value="1"/>
</dbReference>
<evidence type="ECO:0000313" key="11">
    <source>
        <dbReference type="EMBL" id="NLS14194.1"/>
    </source>
</evidence>
<evidence type="ECO:0000256" key="2">
    <source>
        <dbReference type="ARBA" id="ARBA00022692"/>
    </source>
</evidence>
<keyword evidence="2 8" id="KW-0812">Transmembrane</keyword>
<dbReference type="Proteomes" id="UP000535589">
    <property type="component" value="Unassembled WGS sequence"/>
</dbReference>
<evidence type="ECO:0000256" key="4">
    <source>
        <dbReference type="ARBA" id="ARBA00023136"/>
    </source>
</evidence>
<name>A0A7X8TSW9_9VIBR</name>
<dbReference type="EMBL" id="JABAIK010000017">
    <property type="protein sequence ID" value="NLS14194.1"/>
    <property type="molecule type" value="Genomic_DNA"/>
</dbReference>
<dbReference type="PANTHER" id="PTHR32089">
    <property type="entry name" value="METHYL-ACCEPTING CHEMOTAXIS PROTEIN MCPB"/>
    <property type="match status" value="1"/>
</dbReference>
<keyword evidence="12" id="KW-1185">Reference proteome</keyword>
<reference evidence="11 12" key="1">
    <citation type="submission" date="2020-04" db="EMBL/GenBank/DDBJ databases">
        <title>Vibrio sp. SM6, a novel species isolated from seawater.</title>
        <authorList>
            <person name="Wang X."/>
        </authorList>
    </citation>
    <scope>NUCLEOTIDE SEQUENCE [LARGE SCALE GENOMIC DNA]</scope>
    <source>
        <strain evidence="11 12">SM6</strain>
    </source>
</reference>
<dbReference type="CDD" id="cd11386">
    <property type="entry name" value="MCP_signal"/>
    <property type="match status" value="1"/>
</dbReference>
<keyword evidence="3 8" id="KW-1133">Transmembrane helix</keyword>
<evidence type="ECO:0000256" key="8">
    <source>
        <dbReference type="SAM" id="Phobius"/>
    </source>
</evidence>
<evidence type="ECO:0000259" key="9">
    <source>
        <dbReference type="PROSITE" id="PS50111"/>
    </source>
</evidence>
<dbReference type="PROSITE" id="PS50885">
    <property type="entry name" value="HAMP"/>
    <property type="match status" value="1"/>
</dbReference>
<keyword evidence="5 7" id="KW-0807">Transducer</keyword>
<dbReference type="SUPFAM" id="SSF58104">
    <property type="entry name" value="Methyl-accepting chemotaxis protein (MCP) signaling domain"/>
    <property type="match status" value="1"/>
</dbReference>
<evidence type="ECO:0000259" key="10">
    <source>
        <dbReference type="PROSITE" id="PS50885"/>
    </source>
</evidence>
<dbReference type="RefSeq" id="WP_168837292.1">
    <property type="nucleotide sequence ID" value="NZ_JABAIK010000017.1"/>
</dbReference>
<dbReference type="Pfam" id="PF00015">
    <property type="entry name" value="MCPsignal"/>
    <property type="match status" value="1"/>
</dbReference>
<evidence type="ECO:0000256" key="5">
    <source>
        <dbReference type="ARBA" id="ARBA00023224"/>
    </source>
</evidence>
<dbReference type="InterPro" id="IPR003660">
    <property type="entry name" value="HAMP_dom"/>
</dbReference>
<dbReference type="SMART" id="SM00283">
    <property type="entry name" value="MA"/>
    <property type="match status" value="1"/>
</dbReference>
<dbReference type="GO" id="GO:0016020">
    <property type="term" value="C:membrane"/>
    <property type="evidence" value="ECO:0007669"/>
    <property type="project" value="UniProtKB-SubCell"/>
</dbReference>
<feature type="domain" description="Methyl-accepting transducer" evidence="9">
    <location>
        <begin position="410"/>
        <end position="646"/>
    </location>
</feature>
<comment type="subcellular location">
    <subcellularLocation>
        <location evidence="1">Membrane</location>
        <topology evidence="1">Multi-pass membrane protein</topology>
    </subcellularLocation>
</comment>
<protein>
    <submittedName>
        <fullName evidence="11">Methyl-accepting chemotaxis protein</fullName>
    </submittedName>
</protein>
<dbReference type="PANTHER" id="PTHR32089:SF119">
    <property type="entry name" value="METHYL-ACCEPTING CHEMOTAXIS PROTEIN CTPL"/>
    <property type="match status" value="1"/>
</dbReference>
<evidence type="ECO:0000256" key="1">
    <source>
        <dbReference type="ARBA" id="ARBA00004141"/>
    </source>
</evidence>
<dbReference type="GO" id="GO:0007165">
    <property type="term" value="P:signal transduction"/>
    <property type="evidence" value="ECO:0007669"/>
    <property type="project" value="UniProtKB-KW"/>
</dbReference>
<proteinExistence type="inferred from homology"/>
<dbReference type="FunFam" id="1.10.287.950:FF:000001">
    <property type="entry name" value="Methyl-accepting chemotaxis sensory transducer"/>
    <property type="match status" value="1"/>
</dbReference>
<keyword evidence="4 8" id="KW-0472">Membrane</keyword>
<evidence type="ECO:0000256" key="7">
    <source>
        <dbReference type="PROSITE-ProRule" id="PRU00284"/>
    </source>
</evidence>
<evidence type="ECO:0000313" key="12">
    <source>
        <dbReference type="Proteomes" id="UP000535589"/>
    </source>
</evidence>
<feature type="domain" description="HAMP" evidence="10">
    <location>
        <begin position="352"/>
        <end position="405"/>
    </location>
</feature>
<feature type="transmembrane region" description="Helical" evidence="8">
    <location>
        <begin position="12"/>
        <end position="32"/>
    </location>
</feature>
<accession>A0A7X8TSW9</accession>
<dbReference type="Gene3D" id="1.10.287.950">
    <property type="entry name" value="Methyl-accepting chemotaxis protein"/>
    <property type="match status" value="1"/>
</dbReference>
<comment type="caution">
    <text evidence="11">The sequence shown here is derived from an EMBL/GenBank/DDBJ whole genome shotgun (WGS) entry which is preliminary data.</text>
</comment>
<organism evidence="11 12">
    <name type="scientific">Vibrio agarilyticus</name>
    <dbReference type="NCBI Taxonomy" id="2726741"/>
    <lineage>
        <taxon>Bacteria</taxon>
        <taxon>Pseudomonadati</taxon>
        <taxon>Pseudomonadota</taxon>
        <taxon>Gammaproteobacteria</taxon>
        <taxon>Vibrionales</taxon>
        <taxon>Vibrionaceae</taxon>
        <taxon>Vibrio</taxon>
    </lineage>
</organism>
<evidence type="ECO:0000256" key="6">
    <source>
        <dbReference type="ARBA" id="ARBA00029447"/>
    </source>
</evidence>
<dbReference type="SMART" id="SM00304">
    <property type="entry name" value="HAMP"/>
    <property type="match status" value="1"/>
</dbReference>
<comment type="similarity">
    <text evidence="6">Belongs to the methyl-accepting chemotaxis (MCP) protein family.</text>
</comment>
<dbReference type="AlphaFoldDB" id="A0A7X8TSW9"/>